<keyword evidence="4" id="KW-1185">Reference proteome</keyword>
<feature type="compositionally biased region" description="Low complexity" evidence="1">
    <location>
        <begin position="62"/>
        <end position="75"/>
    </location>
</feature>
<dbReference type="AlphaFoldDB" id="A0A084AH03"/>
<gene>
    <name evidence="3" type="ORF">S7711_10741</name>
</gene>
<dbReference type="HOGENOM" id="CLU_079445_0_0_1"/>
<feature type="region of interest" description="Disordered" evidence="1">
    <location>
        <begin position="62"/>
        <end position="91"/>
    </location>
</feature>
<dbReference type="OrthoDB" id="3014608at2759"/>
<evidence type="ECO:0000313" key="3">
    <source>
        <dbReference type="EMBL" id="KEY64582.1"/>
    </source>
</evidence>
<organism evidence="3 4">
    <name type="scientific">Stachybotrys chartarum (strain CBS 109288 / IBT 7711)</name>
    <name type="common">Toxic black mold</name>
    <name type="synonym">Stilbospora chartarum</name>
    <dbReference type="NCBI Taxonomy" id="1280523"/>
    <lineage>
        <taxon>Eukaryota</taxon>
        <taxon>Fungi</taxon>
        <taxon>Dikarya</taxon>
        <taxon>Ascomycota</taxon>
        <taxon>Pezizomycotina</taxon>
        <taxon>Sordariomycetes</taxon>
        <taxon>Hypocreomycetidae</taxon>
        <taxon>Hypocreales</taxon>
        <taxon>Stachybotryaceae</taxon>
        <taxon>Stachybotrys</taxon>
    </lineage>
</organism>
<reference evidence="3 4" key="1">
    <citation type="journal article" date="2014" name="BMC Genomics">
        <title>Comparative genome sequencing reveals chemotype-specific gene clusters in the toxigenic black mold Stachybotrys.</title>
        <authorList>
            <person name="Semeiks J."/>
            <person name="Borek D."/>
            <person name="Otwinowski Z."/>
            <person name="Grishin N.V."/>
        </authorList>
    </citation>
    <scope>NUCLEOTIDE SEQUENCE [LARGE SCALE GENOMIC DNA]</scope>
    <source>
        <strain evidence="4">CBS 109288 / IBT 7711</strain>
    </source>
</reference>
<keyword evidence="2" id="KW-0732">Signal</keyword>
<dbReference type="EMBL" id="KL648733">
    <property type="protein sequence ID" value="KEY64582.1"/>
    <property type="molecule type" value="Genomic_DNA"/>
</dbReference>
<feature type="compositionally biased region" description="Acidic residues" evidence="1">
    <location>
        <begin position="76"/>
        <end position="91"/>
    </location>
</feature>
<feature type="region of interest" description="Disordered" evidence="1">
    <location>
        <begin position="36"/>
        <end position="55"/>
    </location>
</feature>
<evidence type="ECO:0000256" key="2">
    <source>
        <dbReference type="SAM" id="SignalP"/>
    </source>
</evidence>
<feature type="chain" id="PRO_5001770884" evidence="2">
    <location>
        <begin position="19"/>
        <end position="281"/>
    </location>
</feature>
<feature type="compositionally biased region" description="Gly residues" evidence="1">
    <location>
        <begin position="40"/>
        <end position="49"/>
    </location>
</feature>
<feature type="signal peptide" evidence="2">
    <location>
        <begin position="1"/>
        <end position="18"/>
    </location>
</feature>
<evidence type="ECO:0000256" key="1">
    <source>
        <dbReference type="SAM" id="MobiDB-lite"/>
    </source>
</evidence>
<name>A0A084AH03_STACB</name>
<protein>
    <submittedName>
        <fullName evidence="3">Uncharacterized protein</fullName>
    </submittedName>
</protein>
<evidence type="ECO:0000313" key="4">
    <source>
        <dbReference type="Proteomes" id="UP000028045"/>
    </source>
</evidence>
<dbReference type="Proteomes" id="UP000028045">
    <property type="component" value="Unassembled WGS sequence"/>
</dbReference>
<sequence>MQITKTLAVLSHLTLVLALPAPTVDTGFVALDRNSREGSGRGGAAGDGDTGVAPSAIFETPAATPSATPAAPGAEEPAEGGEEVAENEVEQEGQFDVPIVLPAGDKVDTLFPPGTNGIFEIEIQTGAEKTLTVTQNPNPGPAPAGFVHLEPNSFIVSLAEGPAGATLQKVDYIANAGSTIDLSQGVIGRFCAEAGAFVTDAAIGEQEFELEENELLIEVADMNGEWAFFVPDPAAAGGAENAEDVAPDAGGDDAAGGAADTAAQLAQLLLDLINGGANNAA</sequence>
<accession>A0A084AH03</accession>
<proteinExistence type="predicted"/>